<dbReference type="RefSeq" id="WP_353866256.1">
    <property type="nucleotide sequence ID" value="NZ_CP088295.1"/>
</dbReference>
<name>A0ABY5PMQ6_9ACTN</name>
<organism evidence="1 2">
    <name type="scientific">Svornostia abyssi</name>
    <dbReference type="NCBI Taxonomy" id="2898438"/>
    <lineage>
        <taxon>Bacteria</taxon>
        <taxon>Bacillati</taxon>
        <taxon>Actinomycetota</taxon>
        <taxon>Thermoleophilia</taxon>
        <taxon>Solirubrobacterales</taxon>
        <taxon>Baekduiaceae</taxon>
        <taxon>Svornostia</taxon>
    </lineage>
</organism>
<dbReference type="EMBL" id="CP088295">
    <property type="protein sequence ID" value="UUY05815.1"/>
    <property type="molecule type" value="Genomic_DNA"/>
</dbReference>
<accession>A0ABY5PMQ6</accession>
<evidence type="ECO:0000313" key="2">
    <source>
        <dbReference type="Proteomes" id="UP001058860"/>
    </source>
</evidence>
<proteinExistence type="predicted"/>
<dbReference type="SUPFAM" id="SSF55961">
    <property type="entry name" value="Bet v1-like"/>
    <property type="match status" value="1"/>
</dbReference>
<gene>
    <name evidence="1" type="ORF">LRS13_09935</name>
</gene>
<sequence>MPEIRRASVLRAPADAVWARVTTFAGINDEMRPLMRMTAPRTLREGGITTVPIGERACRSWILAGGVLPVEYDDLVIVELEDGRFLERSTMLTQRMWEHERTVAPHSEGCLVTDRVAFTPRRAIPAALTARIVGLTFEHRHRRLQRRFSGRPAD</sequence>
<dbReference type="InterPro" id="IPR023393">
    <property type="entry name" value="START-like_dom_sf"/>
</dbReference>
<dbReference type="Proteomes" id="UP001058860">
    <property type="component" value="Chromosome"/>
</dbReference>
<protein>
    <submittedName>
        <fullName evidence="1">Uncharacterized protein</fullName>
    </submittedName>
</protein>
<evidence type="ECO:0000313" key="1">
    <source>
        <dbReference type="EMBL" id="UUY05815.1"/>
    </source>
</evidence>
<keyword evidence="2" id="KW-1185">Reference proteome</keyword>
<reference evidence="2" key="1">
    <citation type="submission" date="2021-11" db="EMBL/GenBank/DDBJ databases">
        <title>Cultivation dependent microbiological survey of springs from the worlds oldest radium mine currently devoted to the extraction of radon-saturated water.</title>
        <authorList>
            <person name="Kapinusova G."/>
            <person name="Smrhova T."/>
            <person name="Strejcek M."/>
            <person name="Suman J."/>
            <person name="Jani K."/>
            <person name="Pajer P."/>
            <person name="Uhlik O."/>
        </authorList>
    </citation>
    <scope>NUCLEOTIDE SEQUENCE [LARGE SCALE GENOMIC DNA]</scope>
    <source>
        <strain evidence="2">J379</strain>
    </source>
</reference>
<dbReference type="Gene3D" id="3.30.530.20">
    <property type="match status" value="1"/>
</dbReference>